<feature type="region of interest" description="Disordered" evidence="1">
    <location>
        <begin position="40"/>
        <end position="59"/>
    </location>
</feature>
<dbReference type="Pfam" id="PF11160">
    <property type="entry name" value="Hva1_TUDOR"/>
    <property type="match status" value="1"/>
</dbReference>
<dbReference type="InterPro" id="IPR021331">
    <property type="entry name" value="Hva1_TUDOR"/>
</dbReference>
<proteinExistence type="predicted"/>
<accession>A0A291LWK7</accession>
<dbReference type="RefSeq" id="WP_088662327.1">
    <property type="nucleotide sequence ID" value="NZ_CP021404.1"/>
</dbReference>
<dbReference type="EMBL" id="CP021404">
    <property type="protein sequence ID" value="ATI41080.1"/>
    <property type="molecule type" value="Genomic_DNA"/>
</dbReference>
<sequence length="76" mass="8488">MTDYPHGTRVEWNWANGTGTGKVQRKFTERVTRTISGSEITRNADQDNPAYLIEQEDGDEVLKSASELRRASDSGS</sequence>
<reference evidence="3 4" key="1">
    <citation type="submission" date="2017-05" db="EMBL/GenBank/DDBJ databases">
        <title>Comparative genomic and metabolic analysis of manganese-oxidizing mechanisms in Celeribater manganoxidans DY25T: its adaption to the environment of polymetallic nodule.</title>
        <authorList>
            <person name="Wang X."/>
        </authorList>
    </citation>
    <scope>NUCLEOTIDE SEQUENCE [LARGE SCALE GENOMIC DNA]</scope>
    <source>
        <strain evidence="3 4">DY25</strain>
    </source>
</reference>
<evidence type="ECO:0000259" key="2">
    <source>
        <dbReference type="Pfam" id="PF11160"/>
    </source>
</evidence>
<protein>
    <recommendedName>
        <fullName evidence="2">Hypervirulence associated protein TUDOR domain-containing protein</fullName>
    </recommendedName>
</protein>
<keyword evidence="4" id="KW-1185">Reference proteome</keyword>
<name>A0A291LWK7_9RHOB</name>
<organism evidence="3 4">
    <name type="scientific">Pacificitalea manganoxidans</name>
    <dbReference type="NCBI Taxonomy" id="1411902"/>
    <lineage>
        <taxon>Bacteria</taxon>
        <taxon>Pseudomonadati</taxon>
        <taxon>Pseudomonadota</taxon>
        <taxon>Alphaproteobacteria</taxon>
        <taxon>Rhodobacterales</taxon>
        <taxon>Paracoccaceae</taxon>
        <taxon>Pacificitalea</taxon>
    </lineage>
</organism>
<evidence type="ECO:0000256" key="1">
    <source>
        <dbReference type="SAM" id="MobiDB-lite"/>
    </source>
</evidence>
<gene>
    <name evidence="3" type="ORF">CBW24_03060</name>
</gene>
<dbReference type="KEGG" id="cmag:CBW24_03060"/>
<dbReference type="AlphaFoldDB" id="A0A291LWK7"/>
<feature type="domain" description="Hypervirulence associated protein TUDOR" evidence="2">
    <location>
        <begin position="7"/>
        <end position="68"/>
    </location>
</feature>
<dbReference type="OrthoDB" id="283968at2"/>
<evidence type="ECO:0000313" key="4">
    <source>
        <dbReference type="Proteomes" id="UP000219050"/>
    </source>
</evidence>
<evidence type="ECO:0000313" key="3">
    <source>
        <dbReference type="EMBL" id="ATI41080.1"/>
    </source>
</evidence>
<dbReference type="Proteomes" id="UP000219050">
    <property type="component" value="Chromosome"/>
</dbReference>